<dbReference type="PANTHER" id="PTHR13789:SF309">
    <property type="entry name" value="PUTATIVE (AFU_ORTHOLOGUE AFUA_6G14510)-RELATED"/>
    <property type="match status" value="1"/>
</dbReference>
<dbReference type="EMBL" id="PJND01000008">
    <property type="protein sequence ID" value="PKW20883.1"/>
    <property type="molecule type" value="Genomic_DNA"/>
</dbReference>
<evidence type="ECO:0000259" key="3">
    <source>
        <dbReference type="Pfam" id="PF01494"/>
    </source>
</evidence>
<name>A0A497UPT7_9FLAO</name>
<protein>
    <submittedName>
        <fullName evidence="5">2-polyprenyl-6-methoxyphenol hydroxylase-like FAD-dependent oxidoreductase</fullName>
    </submittedName>
</protein>
<evidence type="ECO:0000313" key="5">
    <source>
        <dbReference type="EMBL" id="RLJ30478.1"/>
    </source>
</evidence>
<feature type="domain" description="FAD-binding" evidence="3">
    <location>
        <begin position="2"/>
        <end position="307"/>
    </location>
</feature>
<keyword evidence="2" id="KW-0503">Monooxygenase</keyword>
<evidence type="ECO:0000313" key="7">
    <source>
        <dbReference type="Proteomes" id="UP000275027"/>
    </source>
</evidence>
<gene>
    <name evidence="4" type="ORF">B0G92_2162</name>
    <name evidence="5" type="ORF">CLV50_1888</name>
</gene>
<dbReference type="Proteomes" id="UP000275027">
    <property type="component" value="Unassembled WGS sequence"/>
</dbReference>
<accession>A0A497UPT7</accession>
<dbReference type="InterPro" id="IPR050493">
    <property type="entry name" value="FAD-dep_Monooxygenase_BioMet"/>
</dbReference>
<dbReference type="PRINTS" id="PR00420">
    <property type="entry name" value="RNGMNOXGNASE"/>
</dbReference>
<keyword evidence="1" id="KW-0560">Oxidoreductase</keyword>
<dbReference type="Pfam" id="PF01494">
    <property type="entry name" value="FAD_binding_3"/>
    <property type="match status" value="1"/>
</dbReference>
<dbReference type="InterPro" id="IPR002938">
    <property type="entry name" value="FAD-bd"/>
</dbReference>
<dbReference type="AlphaFoldDB" id="A0A497UPT7"/>
<proteinExistence type="predicted"/>
<comment type="caution">
    <text evidence="5">The sequence shown here is derived from an EMBL/GenBank/DDBJ whole genome shotgun (WGS) entry which is preliminary data.</text>
</comment>
<evidence type="ECO:0000256" key="2">
    <source>
        <dbReference type="ARBA" id="ARBA00023033"/>
    </source>
</evidence>
<reference evidence="5 7" key="2">
    <citation type="submission" date="2018-10" db="EMBL/GenBank/DDBJ databases">
        <title>Genomic Encyclopedia of Archaeal and Bacterial Type Strains, Phase II (KMG-II): from individual species to whole genera.</title>
        <authorList>
            <person name="Goeker M."/>
        </authorList>
    </citation>
    <scope>NUCLEOTIDE SEQUENCE [LARGE SCALE GENOMIC DNA]</scope>
    <source>
        <strain evidence="5 7">DSM 21886</strain>
    </source>
</reference>
<sequence length="377" mass="42454">MEIAIIGAGIGGLTTALALKKAGISFKVYESADELKPVGAGIILAMNAMQVYRHLGLADTIARHGNRITAMNLTKPNFTKLSSNDLRFFEKQLNVSTIAIHRADLHKILAEEVGLEHIILGKRLKDIIPYENIHHVEFEDGTSVKARYLIGADGIRSVVRTLLFPKSELRDAGQWCWRGVVDKVELLGTYRNEANEAWGKGTRFGFVQLNERQLYWYFLADKDMAEVDSDILPFLKDYHPSVTQIIKATPKKNRFVSPIMDLKPIQQWSLDNVCLIGDAAHATTPNLGQGACQAIEDAHVLGELLKKHSINEAFRLYPMLRKEKAHAVVNMSWKIGKLSQIRNPLAIAFRDFVMKTTPQYFNRKQLGRLLVLQNKVD</sequence>
<evidence type="ECO:0000313" key="4">
    <source>
        <dbReference type="EMBL" id="PKW20883.1"/>
    </source>
</evidence>
<reference evidence="4 6" key="1">
    <citation type="submission" date="2017-12" db="EMBL/GenBank/DDBJ databases">
        <title>Genomic Encyclopedia of Type Strains, Phase III (KMG-III): the genomes of soil and plant-associated and newly described type strains.</title>
        <authorList>
            <person name="Whitman W."/>
        </authorList>
    </citation>
    <scope>NUCLEOTIDE SEQUENCE [LARGE SCALE GENOMIC DNA]</scope>
    <source>
        <strain evidence="4 6">IP-10</strain>
    </source>
</reference>
<dbReference type="RefSeq" id="WP_101472177.1">
    <property type="nucleotide sequence ID" value="NZ_PJND01000008.1"/>
</dbReference>
<keyword evidence="6" id="KW-1185">Reference proteome</keyword>
<organism evidence="5 7">
    <name type="scientific">Flavobacterium lindanitolerans</name>
    <dbReference type="NCBI Taxonomy" id="428988"/>
    <lineage>
        <taxon>Bacteria</taxon>
        <taxon>Pseudomonadati</taxon>
        <taxon>Bacteroidota</taxon>
        <taxon>Flavobacteriia</taxon>
        <taxon>Flavobacteriales</taxon>
        <taxon>Flavobacteriaceae</taxon>
        <taxon>Flavobacterium</taxon>
    </lineage>
</organism>
<dbReference type="GO" id="GO:0004497">
    <property type="term" value="F:monooxygenase activity"/>
    <property type="evidence" value="ECO:0007669"/>
    <property type="project" value="UniProtKB-KW"/>
</dbReference>
<dbReference type="PANTHER" id="PTHR13789">
    <property type="entry name" value="MONOOXYGENASE"/>
    <property type="match status" value="1"/>
</dbReference>
<dbReference type="SUPFAM" id="SSF51905">
    <property type="entry name" value="FAD/NAD(P)-binding domain"/>
    <property type="match status" value="1"/>
</dbReference>
<evidence type="ECO:0000313" key="6">
    <source>
        <dbReference type="Proteomes" id="UP000233767"/>
    </source>
</evidence>
<evidence type="ECO:0000256" key="1">
    <source>
        <dbReference type="ARBA" id="ARBA00023002"/>
    </source>
</evidence>
<dbReference type="Gene3D" id="3.50.50.60">
    <property type="entry name" value="FAD/NAD(P)-binding domain"/>
    <property type="match status" value="1"/>
</dbReference>
<dbReference type="GO" id="GO:0071949">
    <property type="term" value="F:FAD binding"/>
    <property type="evidence" value="ECO:0007669"/>
    <property type="project" value="InterPro"/>
</dbReference>
<dbReference type="Proteomes" id="UP000233767">
    <property type="component" value="Unassembled WGS sequence"/>
</dbReference>
<dbReference type="InterPro" id="IPR036188">
    <property type="entry name" value="FAD/NAD-bd_sf"/>
</dbReference>
<dbReference type="EMBL" id="RCCB01000011">
    <property type="protein sequence ID" value="RLJ30478.1"/>
    <property type="molecule type" value="Genomic_DNA"/>
</dbReference>